<keyword evidence="3" id="KW-0560">Oxidoreductase</keyword>
<reference evidence="3 4" key="1">
    <citation type="journal article" date="2003" name="Lancet">
        <title>Genome sequence of Vibrio parahaemolyticus: a pathogenic mechanism distinct from that of V. cholerae.</title>
        <authorList>
            <person name="Makino K."/>
            <person name="Oshima K."/>
            <person name="Kurokawa K."/>
            <person name="Yokoyama K."/>
            <person name="Uda T."/>
            <person name="Tagomori K."/>
            <person name="Iijima Y."/>
            <person name="Najima M."/>
            <person name="Nakano M."/>
            <person name="Yamashita A."/>
            <person name="Kubota Y."/>
            <person name="Kimura S."/>
            <person name="Yasunaga T."/>
            <person name="Honda T."/>
            <person name="Shinagawa H."/>
            <person name="Hattori M."/>
            <person name="Iida T."/>
        </authorList>
    </citation>
    <scope>NUCLEOTIDE SEQUENCE [LARGE SCALE GENOMIC DNA]</scope>
    <source>
        <strain evidence="4">RIMD 2210633</strain>
    </source>
</reference>
<evidence type="ECO:0000259" key="1">
    <source>
        <dbReference type="Pfam" id="PF01408"/>
    </source>
</evidence>
<protein>
    <submittedName>
        <fullName evidence="3">Putative 3-chlorobenzoate-3,4-dioxygenase dyhydrogenase related protein</fullName>
    </submittedName>
</protein>
<dbReference type="InterPro" id="IPR051450">
    <property type="entry name" value="Gfo/Idh/MocA_Oxidoreductases"/>
</dbReference>
<dbReference type="HOGENOM" id="CLU_023194_10_1_6"/>
<dbReference type="PATRIC" id="fig|223926.6.peg.196"/>
<dbReference type="Gene3D" id="3.30.360.10">
    <property type="entry name" value="Dihydrodipicolinate Reductase, domain 2"/>
    <property type="match status" value="1"/>
</dbReference>
<dbReference type="InterPro" id="IPR000683">
    <property type="entry name" value="Gfo/Idh/MocA-like_OxRdtase_N"/>
</dbReference>
<accession>Q87T66</accession>
<dbReference type="GO" id="GO:0000166">
    <property type="term" value="F:nucleotide binding"/>
    <property type="evidence" value="ECO:0007669"/>
    <property type="project" value="InterPro"/>
</dbReference>
<dbReference type="PANTHER" id="PTHR43377:SF1">
    <property type="entry name" value="BILIVERDIN REDUCTASE A"/>
    <property type="match status" value="1"/>
</dbReference>
<dbReference type="Gene3D" id="3.40.50.720">
    <property type="entry name" value="NAD(P)-binding Rossmann-like Domain"/>
    <property type="match status" value="1"/>
</dbReference>
<dbReference type="Proteomes" id="UP000002493">
    <property type="component" value="Chromosome 1"/>
</dbReference>
<dbReference type="EMBL" id="BA000031">
    <property type="protein sequence ID" value="BAC58467.1"/>
    <property type="molecule type" value="Genomic_DNA"/>
</dbReference>
<dbReference type="AlphaFoldDB" id="Q87T66"/>
<dbReference type="InterPro" id="IPR036291">
    <property type="entry name" value="NAD(P)-bd_dom_sf"/>
</dbReference>
<dbReference type="InterPro" id="IPR055170">
    <property type="entry name" value="GFO_IDH_MocA-like_dom"/>
</dbReference>
<name>Q87T66_VIBPA</name>
<sequence length="343" mass="38535">MELKMKTRALVIGLGSMGKRRVRNLLALGNIDVFGFDVRADRNEEASSKYQITTFDDVQKAFEDVKPEVVVISTPPQLHMTYANMCFDARVPCFIEASVTDIEEIRELGKKALEASLVIAPSCTMRYFPGPKKVKELLEQNVIGSPLSVNYQTGQYLPDWHPWEDIQDFYVSKRESGGAREIVPFELTWLNDLFSHDVKALASAVAKQTDMNADIDDIYHCLLQYDSGVLLNLTVEVISRPLATREMLILGSKGKIKFSADSNSVSYCNLETDGWVESTWEEGTVESQYINPEEPYINEMKDFVTAALAGDQSLFPNNLQDDVKVLEVLEALEEVDQLKGNKA</sequence>
<dbReference type="PANTHER" id="PTHR43377">
    <property type="entry name" value="BILIVERDIN REDUCTASE A"/>
    <property type="match status" value="1"/>
</dbReference>
<feature type="domain" description="GFO/IDH/MocA-like oxidoreductase" evidence="2">
    <location>
        <begin position="133"/>
        <end position="256"/>
    </location>
</feature>
<dbReference type="KEGG" id="vpa:VP0204"/>
<dbReference type="GO" id="GO:0051213">
    <property type="term" value="F:dioxygenase activity"/>
    <property type="evidence" value="ECO:0007669"/>
    <property type="project" value="UniProtKB-KW"/>
</dbReference>
<organism evidence="3 4">
    <name type="scientific">Vibrio parahaemolyticus serotype O3:K6 (strain RIMD 2210633)</name>
    <dbReference type="NCBI Taxonomy" id="223926"/>
    <lineage>
        <taxon>Bacteria</taxon>
        <taxon>Pseudomonadati</taxon>
        <taxon>Pseudomonadota</taxon>
        <taxon>Gammaproteobacteria</taxon>
        <taxon>Vibrionales</taxon>
        <taxon>Vibrionaceae</taxon>
        <taxon>Vibrio</taxon>
    </lineage>
</organism>
<evidence type="ECO:0000259" key="2">
    <source>
        <dbReference type="Pfam" id="PF22725"/>
    </source>
</evidence>
<dbReference type="Pfam" id="PF22725">
    <property type="entry name" value="GFO_IDH_MocA_C3"/>
    <property type="match status" value="1"/>
</dbReference>
<dbReference type="eggNOG" id="COG0673">
    <property type="taxonomic scope" value="Bacteria"/>
</dbReference>
<keyword evidence="3" id="KW-0223">Dioxygenase</keyword>
<dbReference type="Pfam" id="PF01408">
    <property type="entry name" value="GFO_IDH_MocA"/>
    <property type="match status" value="1"/>
</dbReference>
<feature type="domain" description="Gfo/Idh/MocA-like oxidoreductase N-terminal" evidence="1">
    <location>
        <begin position="8"/>
        <end position="118"/>
    </location>
</feature>
<dbReference type="SUPFAM" id="SSF51735">
    <property type="entry name" value="NAD(P)-binding Rossmann-fold domains"/>
    <property type="match status" value="1"/>
</dbReference>
<gene>
    <name evidence="3" type="ordered locus">VP0204</name>
</gene>
<evidence type="ECO:0000313" key="3">
    <source>
        <dbReference type="EMBL" id="BAC58467.1"/>
    </source>
</evidence>
<evidence type="ECO:0000313" key="4">
    <source>
        <dbReference type="Proteomes" id="UP000002493"/>
    </source>
</evidence>
<proteinExistence type="predicted"/>
<dbReference type="SUPFAM" id="SSF55347">
    <property type="entry name" value="Glyceraldehyde-3-phosphate dehydrogenase-like, C-terminal domain"/>
    <property type="match status" value="1"/>
</dbReference>